<name>A0ABQ9ICK7_9NEOP</name>
<accession>A0ABQ9ICK7</accession>
<sequence length="722" mass="79586">MRVSQSELCFFDYWPSVIGGQTGEPRDNGPQPNGFRTQLIRIYFREKPVLLSLMCNVPLTLDPEAELLMREAAFPASKKNSLSYKKRNCFFSRHKRLPRRLDSCPSETFPVGINCPWSKVLAVVRLVKGEFSRNILMYCTSTKASRVRFPAGSPRIFAYGNRDGRCHWLAGFIGDLPFTPPLHSGAAPYSPRPTLIGSQDLAAVVEADKVDCPNSSSTAPRVSEVYSIASILVYAYYYSGSIPDALKSWGVDIDKLETRLDQHLQDCSMVLDHPRRMRRGGDTVGCMKAYRRQMFSRGRSCIVANGRSFPPTWRQTFLTCARSGDLDDLGKHSDARDAREARPGIILLGKWGCQGATGRGAHMIVSPRRQDSFNQHQRGAGIVRNDTPGSETSRWGAGHDAGRDVCGIEFSGRLCPGGTVIRRLTPLDTSMQAVVLPVLRKRSHVLGDAQDVMIKPVHDKACMPNCRDMSLVSVQGRPWIAYSLSQDETILLPAGGPQGSMRRNHNAARQGNGVTPGAMINQVAKEEMEQTAIFAFLGATKIVSAGALKKWSSNLGSNGQVECPRGGVSGEGDIFRGVSASVANRTILFVQVKSSILALRKVGNAGRARARSRHIAERAACQLTNPPQCDVTPSSPLSLSLEAEWSLAGVPSRQVDGSLKACLKYMFAHETIKRASNVTIYERNTITGRGRRELHKLWNRYATRVGTRIEEFDLWQATGAFR</sequence>
<dbReference type="EMBL" id="JARBHB010000002">
    <property type="protein sequence ID" value="KAJ8894410.1"/>
    <property type="molecule type" value="Genomic_DNA"/>
</dbReference>
<dbReference type="Proteomes" id="UP001159363">
    <property type="component" value="Chromosome 2"/>
</dbReference>
<protein>
    <submittedName>
        <fullName evidence="1">Uncharacterized protein</fullName>
    </submittedName>
</protein>
<comment type="caution">
    <text evidence="1">The sequence shown here is derived from an EMBL/GenBank/DDBJ whole genome shotgun (WGS) entry which is preliminary data.</text>
</comment>
<proteinExistence type="predicted"/>
<organism evidence="1 2">
    <name type="scientific">Dryococelus australis</name>
    <dbReference type="NCBI Taxonomy" id="614101"/>
    <lineage>
        <taxon>Eukaryota</taxon>
        <taxon>Metazoa</taxon>
        <taxon>Ecdysozoa</taxon>
        <taxon>Arthropoda</taxon>
        <taxon>Hexapoda</taxon>
        <taxon>Insecta</taxon>
        <taxon>Pterygota</taxon>
        <taxon>Neoptera</taxon>
        <taxon>Polyneoptera</taxon>
        <taxon>Phasmatodea</taxon>
        <taxon>Verophasmatodea</taxon>
        <taxon>Anareolatae</taxon>
        <taxon>Phasmatidae</taxon>
        <taxon>Eurycanthinae</taxon>
        <taxon>Dryococelus</taxon>
    </lineage>
</organism>
<evidence type="ECO:0000313" key="1">
    <source>
        <dbReference type="EMBL" id="KAJ8894410.1"/>
    </source>
</evidence>
<gene>
    <name evidence="1" type="ORF">PR048_007062</name>
</gene>
<reference evidence="1 2" key="1">
    <citation type="submission" date="2023-02" db="EMBL/GenBank/DDBJ databases">
        <title>LHISI_Scaffold_Assembly.</title>
        <authorList>
            <person name="Stuart O.P."/>
            <person name="Cleave R."/>
            <person name="Magrath M.J.L."/>
            <person name="Mikheyev A.S."/>
        </authorList>
    </citation>
    <scope>NUCLEOTIDE SEQUENCE [LARGE SCALE GENOMIC DNA]</scope>
    <source>
        <strain evidence="1">Daus_M_001</strain>
        <tissue evidence="1">Leg muscle</tissue>
    </source>
</reference>
<evidence type="ECO:0000313" key="2">
    <source>
        <dbReference type="Proteomes" id="UP001159363"/>
    </source>
</evidence>
<keyword evidence="2" id="KW-1185">Reference proteome</keyword>